<dbReference type="GO" id="GO:0006281">
    <property type="term" value="P:DNA repair"/>
    <property type="evidence" value="ECO:0007669"/>
    <property type="project" value="InterPro"/>
</dbReference>
<evidence type="ECO:0000313" key="10">
    <source>
        <dbReference type="Proteomes" id="UP000261011"/>
    </source>
</evidence>
<dbReference type="Pfam" id="PF02272">
    <property type="entry name" value="DHHA1"/>
    <property type="match status" value="1"/>
</dbReference>
<reference evidence="9 10" key="1">
    <citation type="submission" date="2018-08" db="EMBL/GenBank/DDBJ databases">
        <title>A genome reference for cultivated species of the human gut microbiota.</title>
        <authorList>
            <person name="Zou Y."/>
            <person name="Xue W."/>
            <person name="Luo G."/>
        </authorList>
    </citation>
    <scope>NUCLEOTIDE SEQUENCE [LARGE SCALE GENOMIC DNA]</scope>
    <source>
        <strain evidence="9 10">OF01-3</strain>
    </source>
</reference>
<dbReference type="InterPro" id="IPR003156">
    <property type="entry name" value="DHHA1_dom"/>
</dbReference>
<proteinExistence type="inferred from homology"/>
<comment type="caution">
    <text evidence="9">The sequence shown here is derived from an EMBL/GenBank/DDBJ whole genome shotgun (WGS) entry which is preliminary data.</text>
</comment>
<comment type="similarity">
    <text evidence="1">Belongs to the RecJ family.</text>
</comment>
<dbReference type="InterPro" id="IPR038763">
    <property type="entry name" value="DHH_sf"/>
</dbReference>
<evidence type="ECO:0000256" key="1">
    <source>
        <dbReference type="ARBA" id="ARBA00005915"/>
    </source>
</evidence>
<dbReference type="AlphaFoldDB" id="A0A3E2TIL5"/>
<dbReference type="Pfam" id="PF17768">
    <property type="entry name" value="RecJ_OB"/>
    <property type="match status" value="1"/>
</dbReference>
<sequence>MSNWFIYNKKENYINNLKNENITKLQALVLGNRDIVKPSTVDMFLRPSLSKLHDPFLLEDMDKAVDLIMETMKNGGEIRIFGDYDQDGIASVMTLLDGLLYYYDFISYDIPQRVKEGYGISVSMAKKAIDDNVSLIITCDNGITGFEQVKMLKDAGINVIVTDHHEIETNTNGEWQSQILPEADAVINPKRLDSSYPFDDLCGAGVCFKLMTALFNKLDGDLDYLFGLLEYVAMGTVCDMVSLTDENRIFVIEGLKRLNYTDKLAIKAILEESSWDKEIDVYTLGFILGPTMNATGRLSTAKDAIKLLMEEDIDEIYSLAKDLVELNNERKTLTEEGLDKCIKIIEENNYYKDDVIVVYENSINESICGIVAGRIKEKYYRPTIILSSSNTEGLAKGSGRSIDSYNIYEEVSKYKDKLDSFGGHPMACGLSIKTNLIDDFRKFLNENSKLNQKQKEKVINIDKAIDISKLSLEFAQSLKSLEPFGKDFEKPIFADKKVVIARCDMIGKDKKTMRLSLQKNGTYINAIKFHAVDEYEYLKEKYGDNIVGNKIDIVYYPDVNEFRGNINLQLKLIDIR</sequence>
<keyword evidence="4" id="KW-0378">Hydrolase</keyword>
<dbReference type="InterPro" id="IPR001667">
    <property type="entry name" value="DDH_dom"/>
</dbReference>
<evidence type="ECO:0000256" key="3">
    <source>
        <dbReference type="ARBA" id="ARBA00022722"/>
    </source>
</evidence>
<dbReference type="Proteomes" id="UP000261011">
    <property type="component" value="Unassembled WGS sequence"/>
</dbReference>
<dbReference type="RefSeq" id="WP_117521591.1">
    <property type="nucleotide sequence ID" value="NZ_AP031484.1"/>
</dbReference>
<organism evidence="9 10">
    <name type="scientific">Anaerococcus nagyae</name>
    <dbReference type="NCBI Taxonomy" id="1755241"/>
    <lineage>
        <taxon>Bacteria</taxon>
        <taxon>Bacillati</taxon>
        <taxon>Bacillota</taxon>
        <taxon>Tissierellia</taxon>
        <taxon>Tissierellales</taxon>
        <taxon>Peptoniphilaceae</taxon>
        <taxon>Anaerococcus</taxon>
    </lineage>
</organism>
<dbReference type="InterPro" id="IPR004610">
    <property type="entry name" value="RecJ"/>
</dbReference>
<dbReference type="Gene3D" id="3.10.310.30">
    <property type="match status" value="1"/>
</dbReference>
<dbReference type="Gene3D" id="3.90.1640.30">
    <property type="match status" value="1"/>
</dbReference>
<dbReference type="OrthoDB" id="9809852at2"/>
<name>A0A3E2TIL5_9FIRM</name>
<feature type="domain" description="DHHA1" evidence="7">
    <location>
        <begin position="354"/>
        <end position="446"/>
    </location>
</feature>
<dbReference type="GO" id="GO:0008409">
    <property type="term" value="F:5'-3' exonuclease activity"/>
    <property type="evidence" value="ECO:0007669"/>
    <property type="project" value="InterPro"/>
</dbReference>
<dbReference type="SUPFAM" id="SSF64182">
    <property type="entry name" value="DHH phosphoesterases"/>
    <property type="match status" value="1"/>
</dbReference>
<evidence type="ECO:0000313" key="9">
    <source>
        <dbReference type="EMBL" id="RGB76526.1"/>
    </source>
</evidence>
<keyword evidence="5 9" id="KW-0269">Exonuclease</keyword>
<dbReference type="Pfam" id="PF01368">
    <property type="entry name" value="DHH"/>
    <property type="match status" value="1"/>
</dbReference>
<gene>
    <name evidence="9" type="primary">recJ</name>
    <name evidence="9" type="ORF">DXA39_04990</name>
</gene>
<dbReference type="GO" id="GO:0006310">
    <property type="term" value="P:DNA recombination"/>
    <property type="evidence" value="ECO:0007669"/>
    <property type="project" value="InterPro"/>
</dbReference>
<evidence type="ECO:0000259" key="6">
    <source>
        <dbReference type="Pfam" id="PF01368"/>
    </source>
</evidence>
<evidence type="ECO:0000259" key="7">
    <source>
        <dbReference type="Pfam" id="PF02272"/>
    </source>
</evidence>
<dbReference type="InterPro" id="IPR041122">
    <property type="entry name" value="RecJ_OB"/>
</dbReference>
<dbReference type="PANTHER" id="PTHR30255:SF2">
    <property type="entry name" value="SINGLE-STRANDED-DNA-SPECIFIC EXONUCLEASE RECJ"/>
    <property type="match status" value="1"/>
</dbReference>
<evidence type="ECO:0000256" key="2">
    <source>
        <dbReference type="ARBA" id="ARBA00019841"/>
    </source>
</evidence>
<evidence type="ECO:0000256" key="4">
    <source>
        <dbReference type="ARBA" id="ARBA00022801"/>
    </source>
</evidence>
<dbReference type="InterPro" id="IPR051673">
    <property type="entry name" value="SSDNA_exonuclease_RecJ"/>
</dbReference>
<keyword evidence="3" id="KW-0540">Nuclease</keyword>
<dbReference type="NCBIfam" id="TIGR00644">
    <property type="entry name" value="recJ"/>
    <property type="match status" value="1"/>
</dbReference>
<dbReference type="GO" id="GO:0003676">
    <property type="term" value="F:nucleic acid binding"/>
    <property type="evidence" value="ECO:0007669"/>
    <property type="project" value="InterPro"/>
</dbReference>
<evidence type="ECO:0000256" key="5">
    <source>
        <dbReference type="ARBA" id="ARBA00022839"/>
    </source>
</evidence>
<feature type="domain" description="DDH" evidence="6">
    <location>
        <begin position="78"/>
        <end position="235"/>
    </location>
</feature>
<keyword evidence="10" id="KW-1185">Reference proteome</keyword>
<dbReference type="EMBL" id="QVEU01000003">
    <property type="protein sequence ID" value="RGB76526.1"/>
    <property type="molecule type" value="Genomic_DNA"/>
</dbReference>
<evidence type="ECO:0000259" key="8">
    <source>
        <dbReference type="Pfam" id="PF17768"/>
    </source>
</evidence>
<protein>
    <recommendedName>
        <fullName evidence="2">Single-stranded-DNA-specific exonuclease RecJ</fullName>
    </recommendedName>
</protein>
<accession>A0A3E2TIL5</accession>
<feature type="domain" description="RecJ OB" evidence="8">
    <location>
        <begin position="461"/>
        <end position="574"/>
    </location>
</feature>
<dbReference type="PANTHER" id="PTHR30255">
    <property type="entry name" value="SINGLE-STRANDED-DNA-SPECIFIC EXONUCLEASE RECJ"/>
    <property type="match status" value="1"/>
</dbReference>